<gene>
    <name evidence="2" type="ORF">P775_22020</name>
</gene>
<protein>
    <submittedName>
        <fullName evidence="2">Uncharacterized protein</fullName>
    </submittedName>
</protein>
<feature type="region of interest" description="Disordered" evidence="1">
    <location>
        <begin position="1"/>
        <end position="22"/>
    </location>
</feature>
<reference evidence="2 3" key="1">
    <citation type="submission" date="2013-09" db="EMBL/GenBank/DDBJ databases">
        <title>Genome sequencing of Phaeobacter antarcticus sp. nov. SM1211.</title>
        <authorList>
            <person name="Zhang X.-Y."/>
            <person name="Liu C."/>
            <person name="Chen X.-L."/>
            <person name="Xie B.-B."/>
            <person name="Qin Q.-L."/>
            <person name="Rong J.-C."/>
            <person name="Zhang Y.-Z."/>
        </authorList>
    </citation>
    <scope>NUCLEOTIDE SEQUENCE [LARGE SCALE GENOMIC DNA]</scope>
    <source>
        <strain evidence="2 3">SM1211</strain>
    </source>
</reference>
<proteinExistence type="predicted"/>
<sequence>MHIVGITRQGPNAQDKPLVDGSGQSDLDAELVALSGFAFGNAVQLGVMQGIDLAAAPEALMQQATDEHEGVQNALAQGATRNLLQLAADIAQDAGGVTLQLFQSLAHTPKLEGMGLAPNLQGQARGKTVVVLA</sequence>
<dbReference type="AlphaFoldDB" id="A0A2G8R998"/>
<comment type="caution">
    <text evidence="2">The sequence shown here is derived from an EMBL/GenBank/DDBJ whole genome shotgun (WGS) entry which is preliminary data.</text>
</comment>
<organism evidence="2 3">
    <name type="scientific">Puniceibacterium antarcticum</name>
    <dbReference type="NCBI Taxonomy" id="1206336"/>
    <lineage>
        <taxon>Bacteria</taxon>
        <taxon>Pseudomonadati</taxon>
        <taxon>Pseudomonadota</taxon>
        <taxon>Alphaproteobacteria</taxon>
        <taxon>Rhodobacterales</taxon>
        <taxon>Paracoccaceae</taxon>
        <taxon>Puniceibacterium</taxon>
    </lineage>
</organism>
<dbReference type="Proteomes" id="UP000231259">
    <property type="component" value="Unassembled WGS sequence"/>
</dbReference>
<evidence type="ECO:0000256" key="1">
    <source>
        <dbReference type="SAM" id="MobiDB-lite"/>
    </source>
</evidence>
<evidence type="ECO:0000313" key="3">
    <source>
        <dbReference type="Proteomes" id="UP000231259"/>
    </source>
</evidence>
<accession>A0A2G8R998</accession>
<keyword evidence="3" id="KW-1185">Reference proteome</keyword>
<name>A0A2G8R998_9RHOB</name>
<evidence type="ECO:0000313" key="2">
    <source>
        <dbReference type="EMBL" id="PIL18102.1"/>
    </source>
</evidence>
<dbReference type="EMBL" id="AWWI01000141">
    <property type="protein sequence ID" value="PIL18102.1"/>
    <property type="molecule type" value="Genomic_DNA"/>
</dbReference>